<organism evidence="2 3">
    <name type="scientific">Pseudoalteromonas luteoviolacea DSM 6061</name>
    <dbReference type="NCBI Taxonomy" id="1365250"/>
    <lineage>
        <taxon>Bacteria</taxon>
        <taxon>Pseudomonadati</taxon>
        <taxon>Pseudomonadota</taxon>
        <taxon>Gammaproteobacteria</taxon>
        <taxon>Alteromonadales</taxon>
        <taxon>Pseudoalteromonadaceae</taxon>
        <taxon>Pseudoalteromonas</taxon>
    </lineage>
</organism>
<dbReference type="RefSeq" id="WP_063358089.1">
    <property type="nucleotide sequence ID" value="NZ_AQHB01000023.1"/>
</dbReference>
<dbReference type="EMBL" id="AUYB01000120">
    <property type="protein sequence ID" value="KZN33950.1"/>
    <property type="molecule type" value="Genomic_DNA"/>
</dbReference>
<dbReference type="PATRIC" id="fig|1365250.3.peg.3615"/>
<keyword evidence="1" id="KW-0812">Transmembrane</keyword>
<feature type="transmembrane region" description="Helical" evidence="1">
    <location>
        <begin position="69"/>
        <end position="86"/>
    </location>
</feature>
<feature type="transmembrane region" description="Helical" evidence="1">
    <location>
        <begin position="36"/>
        <end position="57"/>
    </location>
</feature>
<protein>
    <submittedName>
        <fullName evidence="2">Uncharacterized protein</fullName>
    </submittedName>
</protein>
<dbReference type="Proteomes" id="UP000076643">
    <property type="component" value="Unassembled WGS sequence"/>
</dbReference>
<accession>A0A161XUE6</accession>
<sequence>MDNNEFEQLSSLWQSSEDKSLPHMEKLLKRHKRQSFILKLNILIELSAILAVSYLLLLSFLENMPLIKQAWIGFATLWGISLFILMSKSRLSSLKHLKSAQLSTSLEAHIKLIKNEIFRWELSIKATWIFAVAFGAFIGSECYFSTCANNDLLHIGLSFIVLLVAQVFFVRKGKTAQKVLRTLTD</sequence>
<keyword evidence="1" id="KW-1133">Transmembrane helix</keyword>
<evidence type="ECO:0000313" key="2">
    <source>
        <dbReference type="EMBL" id="KZN33950.1"/>
    </source>
</evidence>
<keyword evidence="3" id="KW-1185">Reference proteome</keyword>
<feature type="transmembrane region" description="Helical" evidence="1">
    <location>
        <begin position="126"/>
        <end position="146"/>
    </location>
</feature>
<reference evidence="2 3" key="1">
    <citation type="submission" date="2013-07" db="EMBL/GenBank/DDBJ databases">
        <title>Comparative Genomic and Metabolomic Analysis of Twelve Strains of Pseudoalteromonas luteoviolacea.</title>
        <authorList>
            <person name="Vynne N.G."/>
            <person name="Mansson M."/>
            <person name="Gram L."/>
        </authorList>
    </citation>
    <scope>NUCLEOTIDE SEQUENCE [LARGE SCALE GENOMIC DNA]</scope>
    <source>
        <strain evidence="2 3">DSM 6061</strain>
    </source>
</reference>
<name>A0A161XUE6_9GAMM</name>
<proteinExistence type="predicted"/>
<evidence type="ECO:0000313" key="3">
    <source>
        <dbReference type="Proteomes" id="UP000076643"/>
    </source>
</evidence>
<feature type="transmembrane region" description="Helical" evidence="1">
    <location>
        <begin position="152"/>
        <end position="170"/>
    </location>
</feature>
<gene>
    <name evidence="2" type="ORF">N475_19590</name>
</gene>
<dbReference type="AlphaFoldDB" id="A0A161XUE6"/>
<comment type="caution">
    <text evidence="2">The sequence shown here is derived from an EMBL/GenBank/DDBJ whole genome shotgun (WGS) entry which is preliminary data.</text>
</comment>
<evidence type="ECO:0000256" key="1">
    <source>
        <dbReference type="SAM" id="Phobius"/>
    </source>
</evidence>
<keyword evidence="1" id="KW-0472">Membrane</keyword>